<sequence>MEVFGPGGLLATIDSTEIGFPGFQTLSYRLATPGISSIRVSSEETGDYGLDRLQYEVPLPTTLTLLVPGLVGLGLRGRRAARGRAAPC</sequence>
<gene>
    <name evidence="1" type="ORF">THSYN_15515</name>
</gene>
<evidence type="ECO:0000313" key="2">
    <source>
        <dbReference type="Proteomes" id="UP000232638"/>
    </source>
</evidence>
<name>A0A2K8U9E7_9GAMM</name>
<dbReference type="EMBL" id="CP020370">
    <property type="protein sequence ID" value="AUB82216.1"/>
    <property type="molecule type" value="Genomic_DNA"/>
</dbReference>
<dbReference type="KEGG" id="tsy:THSYN_15515"/>
<evidence type="ECO:0000313" key="1">
    <source>
        <dbReference type="EMBL" id="AUB82216.1"/>
    </source>
</evidence>
<keyword evidence="2" id="KW-1185">Reference proteome</keyword>
<accession>A0A2K8U9E7</accession>
<dbReference type="Proteomes" id="UP000232638">
    <property type="component" value="Chromosome"/>
</dbReference>
<reference evidence="1 2" key="1">
    <citation type="submission" date="2017-03" db="EMBL/GenBank/DDBJ databases">
        <title>Complete genome sequence of Candidatus 'Thiodictyon syntrophicum' sp. nov. strain Cad16T, a photolithoautotroph purple sulfur bacterium isolated from an alpine meromictic lake.</title>
        <authorList>
            <person name="Luedin S.M."/>
            <person name="Pothier J.F."/>
            <person name="Danza F."/>
            <person name="Storelli N."/>
            <person name="Wittwer M."/>
            <person name="Tonolla M."/>
        </authorList>
    </citation>
    <scope>NUCLEOTIDE SEQUENCE [LARGE SCALE GENOMIC DNA]</scope>
    <source>
        <strain evidence="1 2">Cad16T</strain>
    </source>
</reference>
<protein>
    <submittedName>
        <fullName evidence="1">Uncharacterized protein</fullName>
    </submittedName>
</protein>
<dbReference type="AlphaFoldDB" id="A0A2K8U9E7"/>
<organism evidence="1 2">
    <name type="scientific">Candidatus Thiodictyon syntrophicum</name>
    <dbReference type="NCBI Taxonomy" id="1166950"/>
    <lineage>
        <taxon>Bacteria</taxon>
        <taxon>Pseudomonadati</taxon>
        <taxon>Pseudomonadota</taxon>
        <taxon>Gammaproteobacteria</taxon>
        <taxon>Chromatiales</taxon>
        <taxon>Chromatiaceae</taxon>
        <taxon>Thiodictyon</taxon>
    </lineage>
</organism>
<proteinExistence type="predicted"/>